<reference evidence="5 6" key="1">
    <citation type="submission" date="2024-02" db="EMBL/GenBank/DDBJ databases">
        <title>Deinococcus carri NBRC 110142.</title>
        <authorList>
            <person name="Ichikawa N."/>
            <person name="Katano-Makiyama Y."/>
            <person name="Hidaka K."/>
        </authorList>
    </citation>
    <scope>NUCLEOTIDE SEQUENCE [LARGE SCALE GENOMIC DNA]</scope>
    <source>
        <strain evidence="5 6">NBRC 110142</strain>
    </source>
</reference>
<sequence length="158" mass="16413">MSVPASPVPLYRRILVATGGAPHSERAVERAVALAQHFGAALDIVAVVPLASNAFVNMASGLPGSETLEAQAVQDARQVREEHLRRTGEQARQQGLEVGEYLIQAAKPAEAILEVARLTGADLIVLGRRHTTALSAALAGSTGDAVSHAAGIDVLIAR</sequence>
<protein>
    <recommendedName>
        <fullName evidence="4">UspA domain-containing protein</fullName>
    </recommendedName>
</protein>
<name>A0ABP9W977_9DEIO</name>
<organism evidence="5 6">
    <name type="scientific">Deinococcus carri</name>
    <dbReference type="NCBI Taxonomy" id="1211323"/>
    <lineage>
        <taxon>Bacteria</taxon>
        <taxon>Thermotogati</taxon>
        <taxon>Deinococcota</taxon>
        <taxon>Deinococci</taxon>
        <taxon>Deinococcales</taxon>
        <taxon>Deinococcaceae</taxon>
        <taxon>Deinococcus</taxon>
    </lineage>
</organism>
<keyword evidence="3" id="KW-0067">ATP-binding</keyword>
<dbReference type="CDD" id="cd00293">
    <property type="entry name" value="USP-like"/>
    <property type="match status" value="1"/>
</dbReference>
<comment type="caution">
    <text evidence="5">The sequence shown here is derived from an EMBL/GenBank/DDBJ whole genome shotgun (WGS) entry which is preliminary data.</text>
</comment>
<dbReference type="InterPro" id="IPR006016">
    <property type="entry name" value="UspA"/>
</dbReference>
<evidence type="ECO:0000256" key="1">
    <source>
        <dbReference type="ARBA" id="ARBA00008791"/>
    </source>
</evidence>
<keyword evidence="6" id="KW-1185">Reference proteome</keyword>
<dbReference type="Pfam" id="PF00582">
    <property type="entry name" value="Usp"/>
    <property type="match status" value="1"/>
</dbReference>
<accession>A0ABP9W977</accession>
<dbReference type="PANTHER" id="PTHR46268:SF27">
    <property type="entry name" value="UNIVERSAL STRESS PROTEIN RV2623"/>
    <property type="match status" value="1"/>
</dbReference>
<dbReference type="PRINTS" id="PR01438">
    <property type="entry name" value="UNVRSLSTRESS"/>
</dbReference>
<evidence type="ECO:0000259" key="4">
    <source>
        <dbReference type="Pfam" id="PF00582"/>
    </source>
</evidence>
<evidence type="ECO:0000256" key="2">
    <source>
        <dbReference type="ARBA" id="ARBA00022741"/>
    </source>
</evidence>
<feature type="domain" description="UspA" evidence="4">
    <location>
        <begin position="11"/>
        <end position="158"/>
    </location>
</feature>
<gene>
    <name evidence="5" type="ORF">Dcar01_02646</name>
</gene>
<dbReference type="SUPFAM" id="SSF52402">
    <property type="entry name" value="Adenine nucleotide alpha hydrolases-like"/>
    <property type="match status" value="1"/>
</dbReference>
<dbReference type="RefSeq" id="WP_345465934.1">
    <property type="nucleotide sequence ID" value="NZ_BAABRP010000011.1"/>
</dbReference>
<comment type="similarity">
    <text evidence="1">Belongs to the universal stress protein A family.</text>
</comment>
<evidence type="ECO:0000313" key="6">
    <source>
        <dbReference type="Proteomes" id="UP001401887"/>
    </source>
</evidence>
<dbReference type="PANTHER" id="PTHR46268">
    <property type="entry name" value="STRESS RESPONSE PROTEIN NHAX"/>
    <property type="match status" value="1"/>
</dbReference>
<evidence type="ECO:0000313" key="5">
    <source>
        <dbReference type="EMBL" id="GAA5513897.1"/>
    </source>
</evidence>
<dbReference type="EMBL" id="BAABRP010000011">
    <property type="protein sequence ID" value="GAA5513897.1"/>
    <property type="molecule type" value="Genomic_DNA"/>
</dbReference>
<proteinExistence type="inferred from homology"/>
<dbReference type="Gene3D" id="3.40.50.620">
    <property type="entry name" value="HUPs"/>
    <property type="match status" value="1"/>
</dbReference>
<dbReference type="InterPro" id="IPR006015">
    <property type="entry name" value="Universal_stress_UspA"/>
</dbReference>
<evidence type="ECO:0000256" key="3">
    <source>
        <dbReference type="ARBA" id="ARBA00022840"/>
    </source>
</evidence>
<dbReference type="Proteomes" id="UP001401887">
    <property type="component" value="Unassembled WGS sequence"/>
</dbReference>
<dbReference type="InterPro" id="IPR014729">
    <property type="entry name" value="Rossmann-like_a/b/a_fold"/>
</dbReference>
<keyword evidence="2" id="KW-0547">Nucleotide-binding</keyword>